<evidence type="ECO:0000256" key="1">
    <source>
        <dbReference type="ARBA" id="ARBA00009431"/>
    </source>
</evidence>
<keyword evidence="3" id="KW-0645">Protease</keyword>
<dbReference type="AlphaFoldDB" id="A0AAI8VEF3"/>
<keyword evidence="2" id="KW-0121">Carboxypeptidase</keyword>
<protein>
    <submittedName>
        <fullName evidence="7">Uu.00g105330.m01.CDS01</fullName>
    </submittedName>
</protein>
<dbReference type="GO" id="GO:0006508">
    <property type="term" value="P:proteolysis"/>
    <property type="evidence" value="ECO:0007669"/>
    <property type="project" value="UniProtKB-KW"/>
</dbReference>
<dbReference type="InterPro" id="IPR001563">
    <property type="entry name" value="Peptidase_S10"/>
</dbReference>
<organism evidence="7 8">
    <name type="scientific">Anthostomella pinea</name>
    <dbReference type="NCBI Taxonomy" id="933095"/>
    <lineage>
        <taxon>Eukaryota</taxon>
        <taxon>Fungi</taxon>
        <taxon>Dikarya</taxon>
        <taxon>Ascomycota</taxon>
        <taxon>Pezizomycotina</taxon>
        <taxon>Sordariomycetes</taxon>
        <taxon>Xylariomycetidae</taxon>
        <taxon>Xylariales</taxon>
        <taxon>Xylariaceae</taxon>
        <taxon>Anthostomella</taxon>
    </lineage>
</organism>
<dbReference type="Gene3D" id="3.40.50.1820">
    <property type="entry name" value="alpha/beta hydrolase"/>
    <property type="match status" value="1"/>
</dbReference>
<dbReference type="InterPro" id="IPR029058">
    <property type="entry name" value="AB_hydrolase_fold"/>
</dbReference>
<evidence type="ECO:0000256" key="5">
    <source>
        <dbReference type="ARBA" id="ARBA00022801"/>
    </source>
</evidence>
<dbReference type="PANTHER" id="PTHR11802:SF189">
    <property type="entry name" value="CARBOXYPEPTIDASE"/>
    <property type="match status" value="1"/>
</dbReference>
<dbReference type="GO" id="GO:0004185">
    <property type="term" value="F:serine-type carboxypeptidase activity"/>
    <property type="evidence" value="ECO:0007669"/>
    <property type="project" value="InterPro"/>
</dbReference>
<sequence length="651" mass="71556">MLVDIMLALVEHHNVAQLNTHDTHFRHLCTVYPYILLVFAFASVADAQEFVPTPRDMIRLSSTLFPGAEISFKKTSVCETTEGVEAYSGYVTLPKDMLPDASNWRDKKAAHLFFWYFEAREDPKNAPTSIYLGGGPGATSFDEMSDFPCFFNPDGNSTTINEFSWNDKVNMLYIDQPVLTGFSYVSLVNGTLGFVAQEFVPLDDGERLPKLNVTLRQATLDPSEPSTVTNTTASTARTIWTFSQVWFNEFPHWKTGSTEVSLWAVSYGGFYGPGIFEHFLEQNHLIEAGEPTLANATTFDLATLGLADACMDARAMGKGYPTFAFNNTYGLEIYPEQVYDMVMGNITEPETGCYALIDNCRALAAEGDPLSFGNNQTVNEACVAATNVCWGVVQGTYGALSDRAAFDVTALNISVYPIPYKDVFLNQQWVQQDLGVPLNFTPSSNLVVQAFFGLTGDPMRRSLHSLEKVLDTGVNVALMYGDRDYRCNWYGGENVSLSLDFASAEGFRAAGYEPIATNSSYQGGLVREHGPLSFSRVFQAGHGVAGYQPETLSRIFERAMFGRDVATGNTSLAQTTDYSTQGPGTVYDVLNVLPEPKESTCFVVDAPFTFTNEQLSALIDGSAVVRDWVVVEPQGALPKPLESKNQCPSGR</sequence>
<comment type="caution">
    <text evidence="7">The sequence shown here is derived from an EMBL/GenBank/DDBJ whole genome shotgun (WGS) entry which is preliminary data.</text>
</comment>
<gene>
    <name evidence="7" type="ORF">KHLLAP_LOCUS3607</name>
</gene>
<dbReference type="GO" id="GO:0000324">
    <property type="term" value="C:fungal-type vacuole"/>
    <property type="evidence" value="ECO:0007669"/>
    <property type="project" value="TreeGrafter"/>
</dbReference>
<name>A0AAI8VEF3_9PEZI</name>
<dbReference type="Pfam" id="PF00450">
    <property type="entry name" value="Peptidase_S10"/>
    <property type="match status" value="1"/>
</dbReference>
<evidence type="ECO:0000313" key="7">
    <source>
        <dbReference type="EMBL" id="CAJ2503139.1"/>
    </source>
</evidence>
<evidence type="ECO:0000256" key="3">
    <source>
        <dbReference type="ARBA" id="ARBA00022670"/>
    </source>
</evidence>
<dbReference type="PRINTS" id="PR00724">
    <property type="entry name" value="CRBOXYPTASEC"/>
</dbReference>
<keyword evidence="4" id="KW-0732">Signal</keyword>
<proteinExistence type="inferred from homology"/>
<evidence type="ECO:0000256" key="2">
    <source>
        <dbReference type="ARBA" id="ARBA00022645"/>
    </source>
</evidence>
<keyword evidence="6" id="KW-0325">Glycoprotein</keyword>
<evidence type="ECO:0000313" key="8">
    <source>
        <dbReference type="Proteomes" id="UP001295740"/>
    </source>
</evidence>
<dbReference type="SUPFAM" id="SSF53474">
    <property type="entry name" value="alpha/beta-Hydrolases"/>
    <property type="match status" value="1"/>
</dbReference>
<evidence type="ECO:0000256" key="4">
    <source>
        <dbReference type="ARBA" id="ARBA00022729"/>
    </source>
</evidence>
<comment type="similarity">
    <text evidence="1">Belongs to the peptidase S10 family.</text>
</comment>
<keyword evidence="8" id="KW-1185">Reference proteome</keyword>
<dbReference type="EMBL" id="CAUWAG010000004">
    <property type="protein sequence ID" value="CAJ2503139.1"/>
    <property type="molecule type" value="Genomic_DNA"/>
</dbReference>
<evidence type="ECO:0000256" key="6">
    <source>
        <dbReference type="ARBA" id="ARBA00023180"/>
    </source>
</evidence>
<reference evidence="7" key="1">
    <citation type="submission" date="2023-10" db="EMBL/GenBank/DDBJ databases">
        <authorList>
            <person name="Hackl T."/>
        </authorList>
    </citation>
    <scope>NUCLEOTIDE SEQUENCE</scope>
</reference>
<accession>A0AAI8VEF3</accession>
<keyword evidence="5" id="KW-0378">Hydrolase</keyword>
<dbReference type="Proteomes" id="UP001295740">
    <property type="component" value="Unassembled WGS sequence"/>
</dbReference>
<dbReference type="PANTHER" id="PTHR11802">
    <property type="entry name" value="SERINE PROTEASE FAMILY S10 SERINE CARBOXYPEPTIDASE"/>
    <property type="match status" value="1"/>
</dbReference>